<evidence type="ECO:0000256" key="1">
    <source>
        <dbReference type="SAM" id="MobiDB-lite"/>
    </source>
</evidence>
<feature type="region of interest" description="Disordered" evidence="1">
    <location>
        <begin position="321"/>
        <end position="410"/>
    </location>
</feature>
<accession>A0AAE0F200</accession>
<comment type="caution">
    <text evidence="2">The sequence shown here is derived from an EMBL/GenBank/DDBJ whole genome shotgun (WGS) entry which is preliminary data.</text>
</comment>
<dbReference type="EMBL" id="LGRX02027958">
    <property type="protein sequence ID" value="KAK3248574.1"/>
    <property type="molecule type" value="Genomic_DNA"/>
</dbReference>
<dbReference type="AlphaFoldDB" id="A0AAE0F200"/>
<proteinExistence type="predicted"/>
<feature type="compositionally biased region" description="Polar residues" evidence="1">
    <location>
        <begin position="325"/>
        <end position="343"/>
    </location>
</feature>
<reference evidence="2 3" key="1">
    <citation type="journal article" date="2015" name="Genome Biol. Evol.">
        <title>Comparative Genomics of a Bacterivorous Green Alga Reveals Evolutionary Causalities and Consequences of Phago-Mixotrophic Mode of Nutrition.</title>
        <authorList>
            <person name="Burns J.A."/>
            <person name="Paasch A."/>
            <person name="Narechania A."/>
            <person name="Kim E."/>
        </authorList>
    </citation>
    <scope>NUCLEOTIDE SEQUENCE [LARGE SCALE GENOMIC DNA]</scope>
    <source>
        <strain evidence="2 3">PLY_AMNH</strain>
    </source>
</reference>
<name>A0AAE0F200_9CHLO</name>
<keyword evidence="3" id="KW-1185">Reference proteome</keyword>
<evidence type="ECO:0000313" key="3">
    <source>
        <dbReference type="Proteomes" id="UP001190700"/>
    </source>
</evidence>
<feature type="region of interest" description="Disordered" evidence="1">
    <location>
        <begin position="1"/>
        <end position="27"/>
    </location>
</feature>
<dbReference type="Proteomes" id="UP001190700">
    <property type="component" value="Unassembled WGS sequence"/>
</dbReference>
<evidence type="ECO:0000313" key="2">
    <source>
        <dbReference type="EMBL" id="KAK3248574.1"/>
    </source>
</evidence>
<sequence>MTASEEPVAASSHLHSGFPSPANYPGYNAPILTTPAAQPPLTAYAGLSAATVRMATPPLPIKAHSEEVIYPSTSGVEADVSDGTVDSRASGNTRRRRARRKKLAEYRAKTVAWASAERISDDILAEGAVRTPERKDNNVVSVDAPAQASAYIPAQVPAVTVEEGETHTCTRKSADSVDVRVHGDASVGLPVPTSMKNTILIGTLDEGGLRMDDYAHTNTAEMCGPENARTSTHMSVHARHSTVAEASGTHIRDGVRNTGAPVEHICQDGQGKGKWILEKRRRSSLESQSVLDVRGMQTPGKYIAPGIKNRGLGTVEKVKWLTRSGDPSTSRSSVPMDRNSSGDAFSPDNPPTPDDPDPTGEPEPDNPADQTGEPSTADDPDPTDEPDPADDSDPPDDPDSPGNPAGGHGWIEVRVMAVTKEGETLWVPGVQPSHG</sequence>
<protein>
    <submittedName>
        <fullName evidence="2">Uncharacterized protein</fullName>
    </submittedName>
</protein>
<gene>
    <name evidence="2" type="ORF">CYMTET_41968</name>
</gene>
<feature type="compositionally biased region" description="Acidic residues" evidence="1">
    <location>
        <begin position="354"/>
        <end position="366"/>
    </location>
</feature>
<feature type="region of interest" description="Disordered" evidence="1">
    <location>
        <begin position="74"/>
        <end position="100"/>
    </location>
</feature>
<organism evidence="2 3">
    <name type="scientific">Cymbomonas tetramitiformis</name>
    <dbReference type="NCBI Taxonomy" id="36881"/>
    <lineage>
        <taxon>Eukaryota</taxon>
        <taxon>Viridiplantae</taxon>
        <taxon>Chlorophyta</taxon>
        <taxon>Pyramimonadophyceae</taxon>
        <taxon>Pyramimonadales</taxon>
        <taxon>Pyramimonadaceae</taxon>
        <taxon>Cymbomonas</taxon>
    </lineage>
</organism>
<feature type="compositionally biased region" description="Acidic residues" evidence="1">
    <location>
        <begin position="376"/>
        <end position="399"/>
    </location>
</feature>